<accession>A0A224YCG4</accession>
<name>A0A224YCG4_9ACAR</name>
<reference evidence="1" key="1">
    <citation type="journal article" date="2017" name="Parasit. Vectors">
        <title>Sialotranscriptomics of Rhipicephalus zambeziensis reveals intricate expression profiles of secretory proteins and suggests tight temporal transcriptional regulation during blood-feeding.</title>
        <authorList>
            <person name="de Castro M.H."/>
            <person name="de Klerk D."/>
            <person name="Pienaar R."/>
            <person name="Rees D.J.G."/>
            <person name="Mans B.J."/>
        </authorList>
    </citation>
    <scope>NUCLEOTIDE SEQUENCE</scope>
    <source>
        <tissue evidence="1">Salivary glands</tissue>
    </source>
</reference>
<organism evidence="1">
    <name type="scientific">Rhipicephalus zambeziensis</name>
    <dbReference type="NCBI Taxonomy" id="60191"/>
    <lineage>
        <taxon>Eukaryota</taxon>
        <taxon>Metazoa</taxon>
        <taxon>Ecdysozoa</taxon>
        <taxon>Arthropoda</taxon>
        <taxon>Chelicerata</taxon>
        <taxon>Arachnida</taxon>
        <taxon>Acari</taxon>
        <taxon>Parasitiformes</taxon>
        <taxon>Ixodida</taxon>
        <taxon>Ixodoidea</taxon>
        <taxon>Ixodidae</taxon>
        <taxon>Rhipicephalinae</taxon>
        <taxon>Rhipicephalus</taxon>
        <taxon>Rhipicephalus</taxon>
    </lineage>
</organism>
<sequence length="90" mass="9725">MPPGGGALHVTSPFYVTLGNTVTGFSWCSPRVVAAAIENEGQWPKCVKLHVAQLSHFVVGAQCWRIVGCFSRQRLLQTVVLLNVALQCSS</sequence>
<dbReference type="EMBL" id="GFPF01003449">
    <property type="protein sequence ID" value="MAA14595.1"/>
    <property type="molecule type" value="Transcribed_RNA"/>
</dbReference>
<protein>
    <submittedName>
        <fullName evidence="1">Uncharacterized protein</fullName>
    </submittedName>
</protein>
<proteinExistence type="predicted"/>
<evidence type="ECO:0000313" key="1">
    <source>
        <dbReference type="EMBL" id="MAA14595.1"/>
    </source>
</evidence>
<dbReference type="AlphaFoldDB" id="A0A224YCG4"/>